<dbReference type="AlphaFoldDB" id="A0A0G1WAD4"/>
<sequence>MPAVGFDIGDDAVRFIELKKTNDGFKVGRFGERINPVLRDRSADITKNGGFRGFLSSLREAENLGPINASLPEDKAYLFATELVGVDSSLIRSAIEFRLEEFVPIPAKDAIFDYEIIPSQAQSGAKTEVGVAVLPKSIVLSYLEMFQSAGFTPLSFEVAGQAIAKAVVKRGDQRTRIIVYFGKSGSTIFVVKGGAVLFSSAVSVGGDALTGAFAKDKSVSIALAEKFKWDKGLQFIKGDIENYAAVLSLLASVKEELNRVLSYWKTKKTKEANDKNEDDKIRSIIFCGPEAGLPGLIDYFKIYISVPSELADVWVNVLDVNENIPPISFSKSLAFAAAIGLALSRSRIA</sequence>
<dbReference type="CDD" id="cd24049">
    <property type="entry name" value="ASKHA_NBD_PilM"/>
    <property type="match status" value="1"/>
</dbReference>
<dbReference type="Gene3D" id="3.30.420.40">
    <property type="match status" value="2"/>
</dbReference>
<comment type="caution">
    <text evidence="1">The sequence shown here is derived from an EMBL/GenBank/DDBJ whole genome shotgun (WGS) entry which is preliminary data.</text>
</comment>
<gene>
    <name evidence="1" type="ORF">UY17_C0022G0007</name>
</gene>
<dbReference type="InterPro" id="IPR050696">
    <property type="entry name" value="FtsA/MreB"/>
</dbReference>
<evidence type="ECO:0000313" key="1">
    <source>
        <dbReference type="EMBL" id="KKU87293.1"/>
    </source>
</evidence>
<dbReference type="EMBL" id="LCOZ01000022">
    <property type="protein sequence ID" value="KKU87293.1"/>
    <property type="molecule type" value="Genomic_DNA"/>
</dbReference>
<protein>
    <submittedName>
        <fullName evidence="1">Type IV pilus assembly protein PilM</fullName>
    </submittedName>
</protein>
<dbReference type="SUPFAM" id="SSF53067">
    <property type="entry name" value="Actin-like ATPase domain"/>
    <property type="match status" value="2"/>
</dbReference>
<dbReference type="PANTHER" id="PTHR32432">
    <property type="entry name" value="CELL DIVISION PROTEIN FTSA-RELATED"/>
    <property type="match status" value="1"/>
</dbReference>
<dbReference type="Gene3D" id="3.30.1490.300">
    <property type="match status" value="1"/>
</dbReference>
<dbReference type="Proteomes" id="UP000034772">
    <property type="component" value="Unassembled WGS sequence"/>
</dbReference>
<organism evidence="1 2">
    <name type="scientific">Candidatus Beckwithbacteria bacterium GW2011_GWC2_47_9</name>
    <dbReference type="NCBI Taxonomy" id="1618373"/>
    <lineage>
        <taxon>Bacteria</taxon>
        <taxon>Candidatus Beckwithiibacteriota</taxon>
    </lineage>
</organism>
<reference evidence="1 2" key="1">
    <citation type="journal article" date="2015" name="Nature">
        <title>rRNA introns, odd ribosomes, and small enigmatic genomes across a large radiation of phyla.</title>
        <authorList>
            <person name="Brown C.T."/>
            <person name="Hug L.A."/>
            <person name="Thomas B.C."/>
            <person name="Sharon I."/>
            <person name="Castelle C.J."/>
            <person name="Singh A."/>
            <person name="Wilkins M.J."/>
            <person name="Williams K.H."/>
            <person name="Banfield J.F."/>
        </authorList>
    </citation>
    <scope>NUCLEOTIDE SEQUENCE [LARGE SCALE GENOMIC DNA]</scope>
</reference>
<accession>A0A0G1WAD4</accession>
<dbReference type="InterPro" id="IPR005883">
    <property type="entry name" value="PilM"/>
</dbReference>
<dbReference type="PANTHER" id="PTHR32432:SF3">
    <property type="entry name" value="ETHANOLAMINE UTILIZATION PROTEIN EUTJ"/>
    <property type="match status" value="1"/>
</dbReference>
<dbReference type="Pfam" id="PF11104">
    <property type="entry name" value="PilM_2"/>
    <property type="match status" value="1"/>
</dbReference>
<evidence type="ECO:0000313" key="2">
    <source>
        <dbReference type="Proteomes" id="UP000034772"/>
    </source>
</evidence>
<dbReference type="InterPro" id="IPR043129">
    <property type="entry name" value="ATPase_NBD"/>
</dbReference>
<proteinExistence type="predicted"/>
<name>A0A0G1WAD4_9BACT</name>